<dbReference type="PANTHER" id="PTHR14097">
    <property type="entry name" value="OXIDOREDUCTASE HTATIP2"/>
    <property type="match status" value="1"/>
</dbReference>
<dbReference type="RefSeq" id="WP_072763336.1">
    <property type="nucleotide sequence ID" value="NZ_FQYX01000004.1"/>
</dbReference>
<dbReference type="STRING" id="558155.SAMN04487911_104102"/>
<dbReference type="InterPro" id="IPR016040">
    <property type="entry name" value="NAD(P)-bd_dom"/>
</dbReference>
<evidence type="ECO:0000259" key="1">
    <source>
        <dbReference type="Pfam" id="PF13460"/>
    </source>
</evidence>
<dbReference type="AlphaFoldDB" id="A0A1M6CYZ3"/>
<dbReference type="Gene3D" id="3.40.50.720">
    <property type="entry name" value="NAD(P)-binding Rossmann-like Domain"/>
    <property type="match status" value="1"/>
</dbReference>
<accession>A0A1M6CYZ3</accession>
<gene>
    <name evidence="2" type="ORF">SAMN04487911_104102</name>
</gene>
<evidence type="ECO:0000313" key="2">
    <source>
        <dbReference type="EMBL" id="SHI66081.1"/>
    </source>
</evidence>
<sequence length="225" mass="25434">MKKQDKIAIVLGATGLTGSFLVKELLDDPRYAKVKLFSRSKIGFSHPKLEEHLGDVLDLKSFKTFFVADEVFCCIGTTKAKTPDKDLYHQIDCGIPVKAAQLCMENGITTFIVISALGANPKSKVFYNKTKGIMEEEVVKCKIKKTHILQPSLIGGRREEKRFGEWFAKQLLKIFNFAMIGPWQKYKTIHPAAIATTMAWLANNKYHKIYIESDEIKTINQDCKG</sequence>
<evidence type="ECO:0000313" key="3">
    <source>
        <dbReference type="Proteomes" id="UP000184231"/>
    </source>
</evidence>
<reference evidence="2 3" key="1">
    <citation type="submission" date="2016-11" db="EMBL/GenBank/DDBJ databases">
        <authorList>
            <person name="Jaros S."/>
            <person name="Januszkiewicz K."/>
            <person name="Wedrychowicz H."/>
        </authorList>
    </citation>
    <scope>NUCLEOTIDE SEQUENCE [LARGE SCALE GENOMIC DNA]</scope>
    <source>
        <strain evidence="2 3">CGMCC 1.8863</strain>
    </source>
</reference>
<dbReference type="PANTHER" id="PTHR14097:SF7">
    <property type="entry name" value="OXIDOREDUCTASE HTATIP2"/>
    <property type="match status" value="1"/>
</dbReference>
<dbReference type="InterPro" id="IPR036291">
    <property type="entry name" value="NAD(P)-bd_dom_sf"/>
</dbReference>
<name>A0A1M6CYZ3_9FLAO</name>
<dbReference type="SUPFAM" id="SSF51735">
    <property type="entry name" value="NAD(P)-binding Rossmann-fold domains"/>
    <property type="match status" value="1"/>
</dbReference>
<dbReference type="OrthoDB" id="9798632at2"/>
<protein>
    <submittedName>
        <fullName evidence="2">NAD dependent epimerase/dehydratase family protein</fullName>
    </submittedName>
</protein>
<feature type="domain" description="NAD(P)-binding" evidence="1">
    <location>
        <begin position="12"/>
        <end position="131"/>
    </location>
</feature>
<proteinExistence type="predicted"/>
<dbReference type="Pfam" id="PF13460">
    <property type="entry name" value="NAD_binding_10"/>
    <property type="match status" value="1"/>
</dbReference>
<dbReference type="Proteomes" id="UP000184231">
    <property type="component" value="Unassembled WGS sequence"/>
</dbReference>
<organism evidence="2 3">
    <name type="scientific">Arenibacter nanhaiticus</name>
    <dbReference type="NCBI Taxonomy" id="558155"/>
    <lineage>
        <taxon>Bacteria</taxon>
        <taxon>Pseudomonadati</taxon>
        <taxon>Bacteroidota</taxon>
        <taxon>Flavobacteriia</taxon>
        <taxon>Flavobacteriales</taxon>
        <taxon>Flavobacteriaceae</taxon>
        <taxon>Arenibacter</taxon>
    </lineage>
</organism>
<dbReference type="EMBL" id="FQYX01000004">
    <property type="protein sequence ID" value="SHI66081.1"/>
    <property type="molecule type" value="Genomic_DNA"/>
</dbReference>
<keyword evidence="3" id="KW-1185">Reference proteome</keyword>